<protein>
    <recommendedName>
        <fullName evidence="4">Integral membrane protein</fullName>
    </recommendedName>
</protein>
<evidence type="ECO:0000256" key="1">
    <source>
        <dbReference type="SAM" id="MobiDB-lite"/>
    </source>
</evidence>
<proteinExistence type="predicted"/>
<comment type="caution">
    <text evidence="2">The sequence shown here is derived from an EMBL/GenBank/DDBJ whole genome shotgun (WGS) entry which is preliminary data.</text>
</comment>
<name>A0A1Q8RFQ1_9PEZI</name>
<evidence type="ECO:0008006" key="4">
    <source>
        <dbReference type="Google" id="ProtNLM"/>
    </source>
</evidence>
<dbReference type="STRING" id="708187.A0A1Q8RFQ1"/>
<dbReference type="AlphaFoldDB" id="A0A1Q8RFQ1"/>
<organism evidence="2 3">
    <name type="scientific">Colletotrichum chlorophyti</name>
    <dbReference type="NCBI Taxonomy" id="708187"/>
    <lineage>
        <taxon>Eukaryota</taxon>
        <taxon>Fungi</taxon>
        <taxon>Dikarya</taxon>
        <taxon>Ascomycota</taxon>
        <taxon>Pezizomycotina</taxon>
        <taxon>Sordariomycetes</taxon>
        <taxon>Hypocreomycetidae</taxon>
        <taxon>Glomerellales</taxon>
        <taxon>Glomerellaceae</taxon>
        <taxon>Colletotrichum</taxon>
    </lineage>
</organism>
<gene>
    <name evidence="2" type="ORF">CCHL11_09645</name>
</gene>
<dbReference type="Proteomes" id="UP000186583">
    <property type="component" value="Unassembled WGS sequence"/>
</dbReference>
<feature type="region of interest" description="Disordered" evidence="1">
    <location>
        <begin position="463"/>
        <end position="491"/>
    </location>
</feature>
<keyword evidence="3" id="KW-1185">Reference proteome</keyword>
<evidence type="ECO:0000313" key="2">
    <source>
        <dbReference type="EMBL" id="OLN83089.1"/>
    </source>
</evidence>
<reference evidence="2 3" key="1">
    <citation type="submission" date="2016-11" db="EMBL/GenBank/DDBJ databases">
        <title>Draft Genome Assembly of Colletotrichum chlorophyti a pathogen of herbaceous plants.</title>
        <authorList>
            <person name="Gan P."/>
            <person name="Narusaka M."/>
            <person name="Tsushima A."/>
            <person name="Narusaka Y."/>
            <person name="Takano Y."/>
            <person name="Shirasu K."/>
        </authorList>
    </citation>
    <scope>NUCLEOTIDE SEQUENCE [LARGE SCALE GENOMIC DNA]</scope>
    <source>
        <strain evidence="2 3">NTL11</strain>
    </source>
</reference>
<accession>A0A1Q8RFQ1</accession>
<evidence type="ECO:0000313" key="3">
    <source>
        <dbReference type="Proteomes" id="UP000186583"/>
    </source>
</evidence>
<dbReference type="EMBL" id="MPGH01000208">
    <property type="protein sequence ID" value="OLN83089.1"/>
    <property type="molecule type" value="Genomic_DNA"/>
</dbReference>
<sequence>MTAITDTDAVEVMPEIRATQNEPIASSRKVTVSINGDATYSHGIHISHGGFKDALTMQLHRTIRVPDNRDINSLPPSLGTFPLFKVRDYARRMPEDMAKKGGIFFPMYQREAMWISFSSSVPFAIKIYVGGVNAVSGFPMTENDKTREKRLRMLRAGKSIQDYMVVPKQPWLDGIASEDGNIRQFVAQPKGSGFSVEAQVTGEENVGGIQIEIIPSKKNVPTKIDFRYTNKADKVVTRAFDLAEKGLTAESTWLDVKKRIQDEFDIPVSEQLLEIPKSQAHAGVRSHFNPDFSDAVKLGDVYFPPNFRTIDVKHIVVTKVRSLKRLAQPRKGNPQGFMGSSVMALMSAAPSAARCSEAQPPAPPSVKEMGLAAGGLIKQTIETDDRLSDSWDVEASVMVNLQILDVESFCAVTGQPAPSTPVDAKTYADHGYPFFEIWGEEKTGIKGEFEEVKSVAQIEAERAMASGKDVKEEESVPELEGIGQSIGSISL</sequence>
<dbReference type="OrthoDB" id="428577at2759"/>